<dbReference type="Gene3D" id="3.40.30.10">
    <property type="entry name" value="Glutaredoxin"/>
    <property type="match status" value="1"/>
</dbReference>
<evidence type="ECO:0000256" key="1">
    <source>
        <dbReference type="ARBA" id="ARBA00023284"/>
    </source>
</evidence>
<dbReference type="AlphaFoldDB" id="A0A3B0SH32"/>
<dbReference type="Pfam" id="PF10262">
    <property type="entry name" value="Rdx"/>
    <property type="match status" value="1"/>
</dbReference>
<accession>A0A3B0SH32</accession>
<dbReference type="InterPro" id="IPR011893">
    <property type="entry name" value="Selenoprotein_Rdx-typ"/>
</dbReference>
<dbReference type="SUPFAM" id="SSF52833">
    <property type="entry name" value="Thioredoxin-like"/>
    <property type="match status" value="1"/>
</dbReference>
<protein>
    <recommendedName>
        <fullName evidence="3">SelT/SelW/SelH family protein</fullName>
    </recommendedName>
</protein>
<reference evidence="2" key="1">
    <citation type="submission" date="2018-06" db="EMBL/GenBank/DDBJ databases">
        <authorList>
            <person name="Zhirakovskaya E."/>
        </authorList>
    </citation>
    <scope>NUCLEOTIDE SEQUENCE</scope>
</reference>
<gene>
    <name evidence="2" type="ORF">MNBD_ACTINO01-527</name>
</gene>
<organism evidence="2">
    <name type="scientific">hydrothermal vent metagenome</name>
    <dbReference type="NCBI Taxonomy" id="652676"/>
    <lineage>
        <taxon>unclassified sequences</taxon>
        <taxon>metagenomes</taxon>
        <taxon>ecological metagenomes</taxon>
    </lineage>
</organism>
<evidence type="ECO:0008006" key="3">
    <source>
        <dbReference type="Google" id="ProtNLM"/>
    </source>
</evidence>
<dbReference type="EMBL" id="UOEI01000307">
    <property type="protein sequence ID" value="VAW01742.1"/>
    <property type="molecule type" value="Genomic_DNA"/>
</dbReference>
<sequence length="67" mass="7351">MVEAILSKFEHYIDDITIIPSRGGVFEVIVGDQLVFSKKELDRHATVDEVLESIDAIIGPVPDPEGS</sequence>
<keyword evidence="1" id="KW-0676">Redox-active center</keyword>
<evidence type="ECO:0000313" key="2">
    <source>
        <dbReference type="EMBL" id="VAW01742.1"/>
    </source>
</evidence>
<name>A0A3B0SH32_9ZZZZ</name>
<dbReference type="InterPro" id="IPR036249">
    <property type="entry name" value="Thioredoxin-like_sf"/>
</dbReference>
<proteinExistence type="predicted"/>